<dbReference type="EMBL" id="JACHVS010000001">
    <property type="protein sequence ID" value="MBB2995247.1"/>
    <property type="molecule type" value="Genomic_DNA"/>
</dbReference>
<keyword evidence="2" id="KW-0285">Flavoprotein</keyword>
<dbReference type="InterPro" id="IPR001433">
    <property type="entry name" value="OxRdtase_FAD/NAD-bd"/>
</dbReference>
<dbReference type="CDD" id="cd06185">
    <property type="entry name" value="PDR_like"/>
    <property type="match status" value="1"/>
</dbReference>
<proteinExistence type="predicted"/>
<dbReference type="InterPro" id="IPR006058">
    <property type="entry name" value="2Fe2S_fd_BS"/>
</dbReference>
<evidence type="ECO:0000256" key="4">
    <source>
        <dbReference type="ARBA" id="ARBA00022723"/>
    </source>
</evidence>
<keyword evidence="3" id="KW-0001">2Fe-2S</keyword>
<dbReference type="GO" id="GO:0051213">
    <property type="term" value="F:dioxygenase activity"/>
    <property type="evidence" value="ECO:0007669"/>
    <property type="project" value="UniProtKB-KW"/>
</dbReference>
<reference evidence="10 11" key="1">
    <citation type="submission" date="2020-08" db="EMBL/GenBank/DDBJ databases">
        <title>Sequencing the genomes of 1000 actinobacteria strains.</title>
        <authorList>
            <person name="Klenk H.-P."/>
        </authorList>
    </citation>
    <scope>NUCLEOTIDE SEQUENCE [LARGE SCALE GENOMIC DNA]</scope>
    <source>
        <strain evidence="10 11">DSM 22826</strain>
    </source>
</reference>
<evidence type="ECO:0000256" key="5">
    <source>
        <dbReference type="ARBA" id="ARBA00023002"/>
    </source>
</evidence>
<keyword evidence="4" id="KW-0479">Metal-binding</keyword>
<dbReference type="PANTHER" id="PTHR47354">
    <property type="entry name" value="NADH OXIDOREDUCTASE HCR"/>
    <property type="match status" value="1"/>
</dbReference>
<gene>
    <name evidence="10" type="ORF">E9229_001438</name>
</gene>
<dbReference type="RefSeq" id="WP_183510542.1">
    <property type="nucleotide sequence ID" value="NZ_BAABGK010000022.1"/>
</dbReference>
<keyword evidence="6" id="KW-0408">Iron</keyword>
<dbReference type="InterPro" id="IPR017938">
    <property type="entry name" value="Riboflavin_synthase-like_b-brl"/>
</dbReference>
<protein>
    <submittedName>
        <fullName evidence="10">Phthalate 4,5-dioxygenase reductase subunit</fullName>
        <ecNumber evidence="10">1.18.1.-</ecNumber>
    </submittedName>
</protein>
<evidence type="ECO:0000313" key="10">
    <source>
        <dbReference type="EMBL" id="MBB2995247.1"/>
    </source>
</evidence>
<evidence type="ECO:0000256" key="2">
    <source>
        <dbReference type="ARBA" id="ARBA00022630"/>
    </source>
</evidence>
<dbReference type="PROSITE" id="PS51085">
    <property type="entry name" value="2FE2S_FER_2"/>
    <property type="match status" value="1"/>
</dbReference>
<dbReference type="PROSITE" id="PS51384">
    <property type="entry name" value="FAD_FR"/>
    <property type="match status" value="1"/>
</dbReference>
<dbReference type="AlphaFoldDB" id="A0A839QHL2"/>
<dbReference type="Gene3D" id="2.40.30.10">
    <property type="entry name" value="Translation factors"/>
    <property type="match status" value="1"/>
</dbReference>
<accession>A0A839QHL2</accession>
<dbReference type="InterPro" id="IPR017927">
    <property type="entry name" value="FAD-bd_FR_type"/>
</dbReference>
<dbReference type="InterPro" id="IPR039261">
    <property type="entry name" value="FNR_nucleotide-bd"/>
</dbReference>
<feature type="domain" description="FAD-binding FR-type" evidence="9">
    <location>
        <begin position="3"/>
        <end position="105"/>
    </location>
</feature>
<dbReference type="GO" id="GO:0051537">
    <property type="term" value="F:2 iron, 2 sulfur cluster binding"/>
    <property type="evidence" value="ECO:0007669"/>
    <property type="project" value="UniProtKB-KW"/>
</dbReference>
<dbReference type="InterPro" id="IPR001041">
    <property type="entry name" value="2Fe-2S_ferredoxin-type"/>
</dbReference>
<dbReference type="Pfam" id="PF00175">
    <property type="entry name" value="NAD_binding_1"/>
    <property type="match status" value="1"/>
</dbReference>
<dbReference type="SUPFAM" id="SSF63380">
    <property type="entry name" value="Riboflavin synthase domain-like"/>
    <property type="match status" value="1"/>
</dbReference>
<dbReference type="Gene3D" id="3.10.20.30">
    <property type="match status" value="1"/>
</dbReference>
<evidence type="ECO:0000256" key="7">
    <source>
        <dbReference type="ARBA" id="ARBA00023014"/>
    </source>
</evidence>
<keyword evidence="10" id="KW-0223">Dioxygenase</keyword>
<dbReference type="Gene3D" id="3.40.50.80">
    <property type="entry name" value="Nucleotide-binding domain of ferredoxin-NADP reductase (FNR) module"/>
    <property type="match status" value="1"/>
</dbReference>
<evidence type="ECO:0000256" key="3">
    <source>
        <dbReference type="ARBA" id="ARBA00022714"/>
    </source>
</evidence>
<evidence type="ECO:0000313" key="11">
    <source>
        <dbReference type="Proteomes" id="UP000523000"/>
    </source>
</evidence>
<sequence>MSKREAVLRLSAKRMLTDVICEFEFRAPDGSALLPFEAGAHLNVEGPSGIRRSYSLTNDPEETDRYVIAVSRDEAGRGGSMDLVDHAAPGTDLLITWPRNGFELVKAERYLFIAGGIGITPIRSMATVVTRRPGTSSTLLYLGKERSKMAYLEDLLPTDTHRVDIHASAERGGRADLWDYLAVPDDGLHVYCCGPAPLMEQVRLSTVHWRRRNIHLEDFSGVGTGAAAAAPFTARWNPTGKLIEVPADRTLLHSLQDAGIELSSSCESGTCGSCELSLLSGEPDHRDLYLEDQERAGSIMPCVSRAVAGPLVLDRAG</sequence>
<dbReference type="CDD" id="cd00207">
    <property type="entry name" value="fer2"/>
    <property type="match status" value="1"/>
</dbReference>
<keyword evidence="7" id="KW-0411">Iron-sulfur</keyword>
<dbReference type="InterPro" id="IPR036010">
    <property type="entry name" value="2Fe-2S_ferredoxin-like_sf"/>
</dbReference>
<dbReference type="Pfam" id="PF00111">
    <property type="entry name" value="Fer2"/>
    <property type="match status" value="1"/>
</dbReference>
<evidence type="ECO:0000259" key="9">
    <source>
        <dbReference type="PROSITE" id="PS51384"/>
    </source>
</evidence>
<dbReference type="SUPFAM" id="SSF52343">
    <property type="entry name" value="Ferredoxin reductase-like, C-terminal NADP-linked domain"/>
    <property type="match status" value="1"/>
</dbReference>
<feature type="domain" description="2Fe-2S ferredoxin-type" evidence="8">
    <location>
        <begin position="230"/>
        <end position="317"/>
    </location>
</feature>
<dbReference type="SUPFAM" id="SSF54292">
    <property type="entry name" value="2Fe-2S ferredoxin-like"/>
    <property type="match status" value="1"/>
</dbReference>
<keyword evidence="5 10" id="KW-0560">Oxidoreductase</keyword>
<evidence type="ECO:0000259" key="8">
    <source>
        <dbReference type="PROSITE" id="PS51085"/>
    </source>
</evidence>
<dbReference type="PRINTS" id="PR00409">
    <property type="entry name" value="PHDIOXRDTASE"/>
</dbReference>
<dbReference type="PANTHER" id="PTHR47354:SF1">
    <property type="entry name" value="CARNITINE MONOOXYGENASE REDUCTASE SUBUNIT"/>
    <property type="match status" value="1"/>
</dbReference>
<keyword evidence="11" id="KW-1185">Reference proteome</keyword>
<evidence type="ECO:0000256" key="1">
    <source>
        <dbReference type="ARBA" id="ARBA00001974"/>
    </source>
</evidence>
<dbReference type="InterPro" id="IPR050415">
    <property type="entry name" value="MRET"/>
</dbReference>
<dbReference type="EC" id="1.18.1.-" evidence="10"/>
<organism evidence="10 11">
    <name type="scientific">Paeniglutamicibacter cryotolerans</name>
    <dbReference type="NCBI Taxonomy" id="670079"/>
    <lineage>
        <taxon>Bacteria</taxon>
        <taxon>Bacillati</taxon>
        <taxon>Actinomycetota</taxon>
        <taxon>Actinomycetes</taxon>
        <taxon>Micrococcales</taxon>
        <taxon>Micrococcaceae</taxon>
        <taxon>Paeniglutamicibacter</taxon>
    </lineage>
</organism>
<comment type="cofactor">
    <cofactor evidence="1">
        <name>FAD</name>
        <dbReference type="ChEBI" id="CHEBI:57692"/>
    </cofactor>
</comment>
<dbReference type="GO" id="GO:0046872">
    <property type="term" value="F:metal ion binding"/>
    <property type="evidence" value="ECO:0007669"/>
    <property type="project" value="UniProtKB-KW"/>
</dbReference>
<evidence type="ECO:0000256" key="6">
    <source>
        <dbReference type="ARBA" id="ARBA00023004"/>
    </source>
</evidence>
<name>A0A839QHL2_9MICC</name>
<dbReference type="PROSITE" id="PS00197">
    <property type="entry name" value="2FE2S_FER_1"/>
    <property type="match status" value="1"/>
</dbReference>
<dbReference type="InterPro" id="IPR012675">
    <property type="entry name" value="Beta-grasp_dom_sf"/>
</dbReference>
<dbReference type="Proteomes" id="UP000523000">
    <property type="component" value="Unassembled WGS sequence"/>
</dbReference>
<comment type="caution">
    <text evidence="10">The sequence shown here is derived from an EMBL/GenBank/DDBJ whole genome shotgun (WGS) entry which is preliminary data.</text>
</comment>